<sequence length="75" mass="8324">MSDMSCHQVHHPIKRYPSTHKFHLRIPPTGTTGTGGGWEGVAGDGRYHHKLGNICRIPLSDLCSSLMDGLRRKCI</sequence>
<dbReference type="EMBL" id="JAWZYT010001868">
    <property type="protein sequence ID" value="KAK4308589.1"/>
    <property type="molecule type" value="Genomic_DNA"/>
</dbReference>
<proteinExistence type="predicted"/>
<keyword evidence="2" id="KW-1185">Reference proteome</keyword>
<accession>A0AAE1PHL6</accession>
<evidence type="ECO:0000313" key="1">
    <source>
        <dbReference type="EMBL" id="KAK4308589.1"/>
    </source>
</evidence>
<protein>
    <submittedName>
        <fullName evidence="1">Uncharacterized protein</fullName>
    </submittedName>
</protein>
<evidence type="ECO:0000313" key="2">
    <source>
        <dbReference type="Proteomes" id="UP001292094"/>
    </source>
</evidence>
<name>A0AAE1PHL6_9EUCA</name>
<gene>
    <name evidence="1" type="ORF">Pmani_019698</name>
</gene>
<comment type="caution">
    <text evidence="1">The sequence shown here is derived from an EMBL/GenBank/DDBJ whole genome shotgun (WGS) entry which is preliminary data.</text>
</comment>
<organism evidence="1 2">
    <name type="scientific">Petrolisthes manimaculis</name>
    <dbReference type="NCBI Taxonomy" id="1843537"/>
    <lineage>
        <taxon>Eukaryota</taxon>
        <taxon>Metazoa</taxon>
        <taxon>Ecdysozoa</taxon>
        <taxon>Arthropoda</taxon>
        <taxon>Crustacea</taxon>
        <taxon>Multicrustacea</taxon>
        <taxon>Malacostraca</taxon>
        <taxon>Eumalacostraca</taxon>
        <taxon>Eucarida</taxon>
        <taxon>Decapoda</taxon>
        <taxon>Pleocyemata</taxon>
        <taxon>Anomura</taxon>
        <taxon>Galatheoidea</taxon>
        <taxon>Porcellanidae</taxon>
        <taxon>Petrolisthes</taxon>
    </lineage>
</organism>
<reference evidence="1" key="1">
    <citation type="submission" date="2023-11" db="EMBL/GenBank/DDBJ databases">
        <title>Genome assemblies of two species of porcelain crab, Petrolisthes cinctipes and Petrolisthes manimaculis (Anomura: Porcellanidae).</title>
        <authorList>
            <person name="Angst P."/>
        </authorList>
    </citation>
    <scope>NUCLEOTIDE SEQUENCE</scope>
    <source>
        <strain evidence="1">PB745_02</strain>
        <tissue evidence="1">Gill</tissue>
    </source>
</reference>
<dbReference type="AlphaFoldDB" id="A0AAE1PHL6"/>
<dbReference type="Proteomes" id="UP001292094">
    <property type="component" value="Unassembled WGS sequence"/>
</dbReference>